<reference evidence="2" key="2">
    <citation type="submission" date="2020-04" db="EMBL/GenBank/DDBJ databases">
        <authorList>
            <consortium name="NCBI Genome Project"/>
        </authorList>
    </citation>
    <scope>NUCLEOTIDE SEQUENCE</scope>
    <source>
        <strain evidence="2">CBS 342.82</strain>
    </source>
</reference>
<organism evidence="2">
    <name type="scientific">Dissoconium aciculare CBS 342.82</name>
    <dbReference type="NCBI Taxonomy" id="1314786"/>
    <lineage>
        <taxon>Eukaryota</taxon>
        <taxon>Fungi</taxon>
        <taxon>Dikarya</taxon>
        <taxon>Ascomycota</taxon>
        <taxon>Pezizomycotina</taxon>
        <taxon>Dothideomycetes</taxon>
        <taxon>Dothideomycetidae</taxon>
        <taxon>Mycosphaerellales</taxon>
        <taxon>Dissoconiaceae</taxon>
        <taxon>Dissoconium</taxon>
    </lineage>
</organism>
<gene>
    <name evidence="2" type="ORF">K489DRAFT_374890</name>
</gene>
<keyword evidence="1" id="KW-1185">Reference proteome</keyword>
<name>A0A6J3LP39_9PEZI</name>
<dbReference type="OrthoDB" id="3787188at2759"/>
<dbReference type="Proteomes" id="UP000504637">
    <property type="component" value="Unplaced"/>
</dbReference>
<proteinExistence type="predicted"/>
<dbReference type="RefSeq" id="XP_033454767.1">
    <property type="nucleotide sequence ID" value="XM_033603565.1"/>
</dbReference>
<sequence length="259" mass="29394">MTNRRSPSAYPAWESLSLGTNSLLVNDDTGLDPALDFLRLRWNLSHSAVQVLDNAADLQNRNSRKPFSQDDSYAQSSICETPISTVAISIYELAEWQRIWKKGHDSHFYILKTTGENSCGCKPEDAPASPILTITAPDRKFITIRQYVQEVFQWLQSLEQPLREAIGQFNYPLDPEWSLTPMPLINRVFIYNDRPGANLEAMEYASKQRETIAHRKSRDKEIEANPSLVGATDCASLKLYLPLTGQTQMPLSLEFSRLQ</sequence>
<accession>A0A6J3LP39</accession>
<reference evidence="2" key="3">
    <citation type="submission" date="2025-08" db="UniProtKB">
        <authorList>
            <consortium name="RefSeq"/>
        </authorList>
    </citation>
    <scope>IDENTIFICATION</scope>
    <source>
        <strain evidence="2">CBS 342.82</strain>
    </source>
</reference>
<reference evidence="2" key="1">
    <citation type="submission" date="2020-01" db="EMBL/GenBank/DDBJ databases">
        <authorList>
            <consortium name="DOE Joint Genome Institute"/>
            <person name="Haridas S."/>
            <person name="Albert R."/>
            <person name="Binder M."/>
            <person name="Bloem J."/>
            <person name="Labutti K."/>
            <person name="Salamov A."/>
            <person name="Andreopoulos B."/>
            <person name="Baker S.E."/>
            <person name="Barry K."/>
            <person name="Bills G."/>
            <person name="Bluhm B.H."/>
            <person name="Cannon C."/>
            <person name="Castanera R."/>
            <person name="Culley D.E."/>
            <person name="Daum C."/>
            <person name="Ezra D."/>
            <person name="Gonzalez J.B."/>
            <person name="Henrissat B."/>
            <person name="Kuo A."/>
            <person name="Liang C."/>
            <person name="Lipzen A."/>
            <person name="Lutzoni F."/>
            <person name="Magnuson J."/>
            <person name="Mondo S."/>
            <person name="Nolan M."/>
            <person name="Ohm R."/>
            <person name="Pangilinan J."/>
            <person name="Park H.-J."/>
            <person name="Ramirez L."/>
            <person name="Alfaro M."/>
            <person name="Sun H."/>
            <person name="Tritt A."/>
            <person name="Yoshinaga Y."/>
            <person name="Zwiers L.-H."/>
            <person name="Turgeon B.G."/>
            <person name="Goodwin S.B."/>
            <person name="Spatafora J.W."/>
            <person name="Crous P.W."/>
            <person name="Grigoriev I.V."/>
        </authorList>
    </citation>
    <scope>NUCLEOTIDE SEQUENCE</scope>
    <source>
        <strain evidence="2">CBS 342.82</strain>
    </source>
</reference>
<evidence type="ECO:0000313" key="1">
    <source>
        <dbReference type="Proteomes" id="UP000504637"/>
    </source>
</evidence>
<evidence type="ECO:0000313" key="2">
    <source>
        <dbReference type="RefSeq" id="XP_033454767.1"/>
    </source>
</evidence>
<dbReference type="GeneID" id="54361365"/>
<protein>
    <submittedName>
        <fullName evidence="2">Uncharacterized protein</fullName>
    </submittedName>
</protein>
<dbReference type="AlphaFoldDB" id="A0A6J3LP39"/>